<dbReference type="AlphaFoldDB" id="A0ABD1IYA4"/>
<feature type="domain" description="Calx-beta" evidence="4">
    <location>
        <begin position="408"/>
        <end position="461"/>
    </location>
</feature>
<dbReference type="InterPro" id="IPR038081">
    <property type="entry name" value="CalX-like_sf"/>
</dbReference>
<dbReference type="InterPro" id="IPR026919">
    <property type="entry name" value="ADGRV1"/>
</dbReference>
<dbReference type="Gene3D" id="2.60.40.2030">
    <property type="match status" value="4"/>
</dbReference>
<organism evidence="5 6">
    <name type="scientific">Coilia grayii</name>
    <name type="common">Gray's grenadier anchovy</name>
    <dbReference type="NCBI Taxonomy" id="363190"/>
    <lineage>
        <taxon>Eukaryota</taxon>
        <taxon>Metazoa</taxon>
        <taxon>Chordata</taxon>
        <taxon>Craniata</taxon>
        <taxon>Vertebrata</taxon>
        <taxon>Euteleostomi</taxon>
        <taxon>Actinopterygii</taxon>
        <taxon>Neopterygii</taxon>
        <taxon>Teleostei</taxon>
        <taxon>Clupei</taxon>
        <taxon>Clupeiformes</taxon>
        <taxon>Clupeoidei</taxon>
        <taxon>Engraulidae</taxon>
        <taxon>Coilinae</taxon>
        <taxon>Coilia</taxon>
    </lineage>
</organism>
<gene>
    <name evidence="5" type="ORF">ACEWY4_025571</name>
</gene>
<dbReference type="InterPro" id="IPR003644">
    <property type="entry name" value="Calx_beta"/>
</dbReference>
<evidence type="ECO:0000256" key="3">
    <source>
        <dbReference type="ARBA" id="ARBA00022837"/>
    </source>
</evidence>
<dbReference type="PANTHER" id="PTHR46682">
    <property type="entry name" value="ADHESION G-PROTEIN COUPLED RECEPTOR V1"/>
    <property type="match status" value="1"/>
</dbReference>
<dbReference type="Pfam" id="PF03160">
    <property type="entry name" value="Calx-beta"/>
    <property type="match status" value="3"/>
</dbReference>
<feature type="domain" description="Calx-beta" evidence="4">
    <location>
        <begin position="2"/>
        <end position="100"/>
    </location>
</feature>
<accession>A0ABD1IYA4</accession>
<feature type="domain" description="Calx-beta" evidence="4">
    <location>
        <begin position="674"/>
        <end position="741"/>
    </location>
</feature>
<evidence type="ECO:0000256" key="1">
    <source>
        <dbReference type="ARBA" id="ARBA00022729"/>
    </source>
</evidence>
<evidence type="ECO:0000313" key="5">
    <source>
        <dbReference type="EMBL" id="KAL2079827.1"/>
    </source>
</evidence>
<dbReference type="PANTHER" id="PTHR46682:SF1">
    <property type="entry name" value="ADHESION G-PROTEIN COUPLED RECEPTOR V1"/>
    <property type="match status" value="1"/>
</dbReference>
<keyword evidence="1" id="KW-0732">Signal</keyword>
<dbReference type="Proteomes" id="UP001591681">
    <property type="component" value="Unassembled WGS sequence"/>
</dbReference>
<dbReference type="EMBL" id="JBHFQA010000022">
    <property type="protein sequence ID" value="KAL2079827.1"/>
    <property type="molecule type" value="Genomic_DNA"/>
</dbReference>
<comment type="caution">
    <text evidence="5">The sequence shown here is derived from an EMBL/GenBank/DDBJ whole genome shotgun (WGS) entry which is preliminary data.</text>
</comment>
<dbReference type="SUPFAM" id="SSF141072">
    <property type="entry name" value="CalX-like"/>
    <property type="match status" value="6"/>
</dbReference>
<keyword evidence="6" id="KW-1185">Reference proteome</keyword>
<keyword evidence="3" id="KW-0106">Calcium</keyword>
<evidence type="ECO:0000259" key="4">
    <source>
        <dbReference type="Pfam" id="PF03160"/>
    </source>
</evidence>
<proteinExistence type="predicted"/>
<keyword evidence="2" id="KW-0677">Repeat</keyword>
<protein>
    <recommendedName>
        <fullName evidence="4">Calx-beta domain-containing protein</fullName>
    </recommendedName>
</protein>
<name>A0ABD1IYA4_9TELE</name>
<sequence length="856" mass="94234">MRVEEDVGIVSIPVLRRVGTYGLVKVNLVTFGLTALPDLDYIVSQDSVTFNHGQNVTHVNIVIVDDEDSESSEVFEIQLSGATGGAILGDNVIAQVTIAKSDSLSGKIRFLNDSEVVMTNPDVTQWITLFLERVGGFIGNTTIKKFGHPNGIVQFSEADLQGRVYREPSDSEGPLNISLAIIRREGVIGDIMVFWEIVSNFDVSTDFSALSGTVLLSMGENVAELLLTLLPDAVPELEEVYAIHLTAVKGGAELDNNRSIIYITVHANDEPYGVFEVLSEYQQILVLKREERHERHIVLNVTRHAGTFGNVSVQFEVKYGAAGQTILEDNAKVQGSIMVMNGKESAKITVPINFQVFFAFGSNLTIELTDVYLIGPLLSSPPRILLESKIAIVPVPEEAANALNYTWAEEGKDFELETQLVTLVEGQRQAKVNIQILDDTEPEGQEMFVIYLSEAQGGAELVSGVHQRGLTTFSKIIILGSDFHNGILGFTLSSQLGHALDEDSENRTTKLQIQRQDNRAFEDVLVYWRVTLSMTDSSLVSRGINLTKELLQTSGRALCKQGEVLCFITLEVKEDQDPEHETWFLVEIYEVGEGAAINQSARFANITLLESDDPQEVVVVYFALGSRLAVVHLKSDELNLQVQRHSATQSVTVNYHMEVLQKAEAVGPTLIWPAVAGQDFLKTEGTLTFNVGQPAATLQVRLTPDQTSSNPTPKRFRVILTGGAGVKVHPQHGVANVTIVSDTETQAIWALLDQLTQPLNQDIIEQVLQSFNNIVTPDEFSLEQLTALMDALDKILTQAEQIPLEDTSRNLIYNILCSLANPNRRDTRGLSYLAEVAERFAFSLVIDVVCGSEGQR</sequence>
<reference evidence="5 6" key="1">
    <citation type="submission" date="2024-09" db="EMBL/GenBank/DDBJ databases">
        <title>A chromosome-level genome assembly of Gray's grenadier anchovy, Coilia grayii.</title>
        <authorList>
            <person name="Fu Z."/>
        </authorList>
    </citation>
    <scope>NUCLEOTIDE SEQUENCE [LARGE SCALE GENOMIC DNA]</scope>
    <source>
        <strain evidence="5">G4</strain>
        <tissue evidence="5">Muscle</tissue>
    </source>
</reference>
<evidence type="ECO:0000256" key="2">
    <source>
        <dbReference type="ARBA" id="ARBA00022737"/>
    </source>
</evidence>
<evidence type="ECO:0000313" key="6">
    <source>
        <dbReference type="Proteomes" id="UP001591681"/>
    </source>
</evidence>